<keyword evidence="5" id="KW-1185">Reference proteome</keyword>
<reference evidence="4 5" key="1">
    <citation type="submission" date="2021-02" db="EMBL/GenBank/DDBJ databases">
        <title>Niveibacterium changnyeongensis HC41.</title>
        <authorList>
            <person name="Kang M."/>
        </authorList>
    </citation>
    <scope>NUCLEOTIDE SEQUENCE [LARGE SCALE GENOMIC DNA]</scope>
    <source>
        <strain evidence="4 5">HC41</strain>
    </source>
</reference>
<gene>
    <name evidence="4" type="ORF">JY500_19025</name>
</gene>
<accession>A0ABX7M454</accession>
<evidence type="ECO:0000256" key="1">
    <source>
        <dbReference type="ARBA" id="ARBA00004418"/>
    </source>
</evidence>
<dbReference type="PANTHER" id="PTHR30024:SF47">
    <property type="entry name" value="TAURINE-BINDING PERIPLASMIC PROTEIN"/>
    <property type="match status" value="1"/>
</dbReference>
<comment type="subcellular location">
    <subcellularLocation>
        <location evidence="1">Periplasm</location>
    </subcellularLocation>
</comment>
<dbReference type="Gene3D" id="3.40.190.10">
    <property type="entry name" value="Periplasmic binding protein-like II"/>
    <property type="match status" value="2"/>
</dbReference>
<dbReference type="PANTHER" id="PTHR30024">
    <property type="entry name" value="ALIPHATIC SULFONATES-BINDING PROTEIN-RELATED"/>
    <property type="match status" value="1"/>
</dbReference>
<organism evidence="4 5">
    <name type="scientific">Niveibacterium microcysteis</name>
    <dbReference type="NCBI Taxonomy" id="2811415"/>
    <lineage>
        <taxon>Bacteria</taxon>
        <taxon>Pseudomonadati</taxon>
        <taxon>Pseudomonadota</taxon>
        <taxon>Betaproteobacteria</taxon>
        <taxon>Rhodocyclales</taxon>
        <taxon>Rhodocyclaceae</taxon>
        <taxon>Niveibacterium</taxon>
    </lineage>
</organism>
<protein>
    <submittedName>
        <fullName evidence="4">ABC transporter substrate-binding protein</fullName>
    </submittedName>
</protein>
<keyword evidence="3" id="KW-0732">Signal</keyword>
<evidence type="ECO:0000313" key="5">
    <source>
        <dbReference type="Proteomes" id="UP000663570"/>
    </source>
</evidence>
<proteinExistence type="inferred from homology"/>
<dbReference type="RefSeq" id="WP_206254190.1">
    <property type="nucleotide sequence ID" value="NZ_CP071060.1"/>
</dbReference>
<dbReference type="Proteomes" id="UP000663570">
    <property type="component" value="Chromosome"/>
</dbReference>
<dbReference type="Pfam" id="PF13379">
    <property type="entry name" value="NMT1_2"/>
    <property type="match status" value="1"/>
</dbReference>
<dbReference type="EMBL" id="CP071060">
    <property type="protein sequence ID" value="QSI76527.1"/>
    <property type="molecule type" value="Genomic_DNA"/>
</dbReference>
<name>A0ABX7M454_9RHOO</name>
<comment type="similarity">
    <text evidence="2">Belongs to the bacterial solute-binding protein SsuA/TauA family.</text>
</comment>
<sequence length="336" mass="36643">MYALAPASLPSLTRRRLVSAGLGGLALAGLGSGCQPEVFSVPTRPLRIAIDLWAGHYPLLLARERGLLKAQGVDVEVVIPENTRQLLSDFAAGSYDGVCVSLGDMITLTRAAPDIHMVLASGESIGADRILGRESPSRVDDVRGARIGTSLGGFGELLVLRFAKRYGLSLGDIELVHVDASEVPAHLARGVIDYGHTWEPYVAQAREQGFVEVFSSRDTPGLVVNGLICHGSVLQRRGAEIRALISAWFEAVDWWNRYELDAEPILRRALSGRTNEVVRVAIRLLTRDDNRAKFRRGPTEESLYRVAEVYADHFIARGLIGRRPAPTELLDSGFLA</sequence>
<evidence type="ECO:0000256" key="3">
    <source>
        <dbReference type="ARBA" id="ARBA00022729"/>
    </source>
</evidence>
<dbReference type="SUPFAM" id="SSF53850">
    <property type="entry name" value="Periplasmic binding protein-like II"/>
    <property type="match status" value="1"/>
</dbReference>
<evidence type="ECO:0000313" key="4">
    <source>
        <dbReference type="EMBL" id="QSI76527.1"/>
    </source>
</evidence>
<evidence type="ECO:0000256" key="2">
    <source>
        <dbReference type="ARBA" id="ARBA00010742"/>
    </source>
</evidence>